<dbReference type="InterPro" id="IPR012332">
    <property type="entry name" value="Autotransporter_pectin_lyase_C"/>
</dbReference>
<dbReference type="Gene3D" id="2.160.20.20">
    <property type="match status" value="1"/>
</dbReference>
<sequence length="361" mass="37621">MGIKQHNGNTKADRLAELKIRSPSIQLIKFGAIGLNAIIFSPLLIAADTGSQYGTNITINDGDRITGDTADPSGNLYGVMTPAGNTPGNINLGNDVTVNVNDASGYAKGIIIQGKNSSLTANRLTVDVVGQTSAIGINLIGDYTHADLGTGSTIKSNDDGIIIGHSSTLTATQFTIENSNGIGLTINDYGTSVDLGSGSKITTDGSTGVYIGGLNGNNANGAARFTATDLTIDVQGYSAMGINVQKNSVVDLGTNSTIKTNGDNAHGLWSFGQVSANALTVDVTGAAANGVEVRGGTTTIGADSHISSAQGGGPRHQWFRRDNQFYWHGSATKQHLFRRFLWCLGPDGNGCCQHAKYRYYS</sequence>
<evidence type="ECO:0000313" key="1">
    <source>
        <dbReference type="EMBL" id="STM58628.1"/>
    </source>
</evidence>
<reference evidence="1 2" key="1">
    <citation type="submission" date="2018-06" db="EMBL/GenBank/DDBJ databases">
        <authorList>
            <consortium name="Pathogen Informatics"/>
            <person name="Doyle S."/>
        </authorList>
    </citation>
    <scope>NUCLEOTIDE SEQUENCE [LARGE SCALE GENOMIC DNA]</scope>
    <source>
        <strain evidence="1 2">NCTC10429</strain>
    </source>
</reference>
<proteinExistence type="predicted"/>
<dbReference type="Proteomes" id="UP000254088">
    <property type="component" value="Unassembled WGS sequence"/>
</dbReference>
<dbReference type="EMBL" id="UGEX01000003">
    <property type="protein sequence ID" value="STM58628.1"/>
    <property type="molecule type" value="Genomic_DNA"/>
</dbReference>
<protein>
    <submittedName>
        <fullName evidence="1">Outer membrane autotransporter</fullName>
    </submittedName>
</protein>
<gene>
    <name evidence="1" type="ORF">NCTC10429_05247</name>
</gene>
<accession>A0A377E4Z8</accession>
<dbReference type="InterPro" id="IPR011050">
    <property type="entry name" value="Pectin_lyase_fold/virulence"/>
</dbReference>
<name>A0A377E4Z8_ECOLX</name>
<organism evidence="1 2">
    <name type="scientific">Escherichia coli</name>
    <dbReference type="NCBI Taxonomy" id="562"/>
    <lineage>
        <taxon>Bacteria</taxon>
        <taxon>Pseudomonadati</taxon>
        <taxon>Pseudomonadota</taxon>
        <taxon>Gammaproteobacteria</taxon>
        <taxon>Enterobacterales</taxon>
        <taxon>Enterobacteriaceae</taxon>
        <taxon>Escherichia</taxon>
    </lineage>
</organism>
<dbReference type="SUPFAM" id="SSF51126">
    <property type="entry name" value="Pectin lyase-like"/>
    <property type="match status" value="1"/>
</dbReference>
<dbReference type="AlphaFoldDB" id="A0A377E4Z8"/>
<evidence type="ECO:0000313" key="2">
    <source>
        <dbReference type="Proteomes" id="UP000254088"/>
    </source>
</evidence>